<evidence type="ECO:0000256" key="2">
    <source>
        <dbReference type="ARBA" id="ARBA00006175"/>
    </source>
</evidence>
<keyword evidence="4 8" id="KW-0812">Transmembrane</keyword>
<keyword evidence="10" id="KW-1185">Reference proteome</keyword>
<evidence type="ECO:0000313" key="9">
    <source>
        <dbReference type="EMBL" id="KAJ4372887.1"/>
    </source>
</evidence>
<keyword evidence="3" id="KW-0813">Transport</keyword>
<evidence type="ECO:0008006" key="11">
    <source>
        <dbReference type="Google" id="ProtNLM"/>
    </source>
</evidence>
<feature type="transmembrane region" description="Helical" evidence="8">
    <location>
        <begin position="497"/>
        <end position="515"/>
    </location>
</feature>
<dbReference type="PANTHER" id="PTHR43829:SF24">
    <property type="entry name" value="MIP AQUAPORIN (EUROFUNG)"/>
    <property type="match status" value="1"/>
</dbReference>
<organism evidence="9 10">
    <name type="scientific">Neocucurbitaria cava</name>
    <dbReference type="NCBI Taxonomy" id="798079"/>
    <lineage>
        <taxon>Eukaryota</taxon>
        <taxon>Fungi</taxon>
        <taxon>Dikarya</taxon>
        <taxon>Ascomycota</taxon>
        <taxon>Pezizomycotina</taxon>
        <taxon>Dothideomycetes</taxon>
        <taxon>Pleosporomycetidae</taxon>
        <taxon>Pleosporales</taxon>
        <taxon>Pleosporineae</taxon>
        <taxon>Cucurbitariaceae</taxon>
        <taxon>Neocucurbitaria</taxon>
    </lineage>
</organism>
<feature type="transmembrane region" description="Helical" evidence="8">
    <location>
        <begin position="339"/>
        <end position="360"/>
    </location>
</feature>
<name>A0A9W9CP69_9PLEO</name>
<dbReference type="PRINTS" id="PR00783">
    <property type="entry name" value="MINTRINSICP"/>
</dbReference>
<feature type="transmembrane region" description="Helical" evidence="8">
    <location>
        <begin position="413"/>
        <end position="435"/>
    </location>
</feature>
<dbReference type="InterPro" id="IPR050363">
    <property type="entry name" value="MIP/Aquaporin"/>
</dbReference>
<dbReference type="InterPro" id="IPR000425">
    <property type="entry name" value="MIP"/>
</dbReference>
<gene>
    <name evidence="9" type="ORF">N0V83_003178</name>
</gene>
<protein>
    <recommendedName>
        <fullName evidence="11">Glycerol uptake facilitator protein</fullName>
    </recommendedName>
</protein>
<feature type="region of interest" description="Disordered" evidence="7">
    <location>
        <begin position="1"/>
        <end position="104"/>
    </location>
</feature>
<feature type="region of interest" description="Disordered" evidence="7">
    <location>
        <begin position="182"/>
        <end position="203"/>
    </location>
</feature>
<dbReference type="Pfam" id="PF00230">
    <property type="entry name" value="MIP"/>
    <property type="match status" value="1"/>
</dbReference>
<comment type="similarity">
    <text evidence="2">Belongs to the MIP/aquaporin (TC 1.A.8) family.</text>
</comment>
<dbReference type="CDD" id="cd00333">
    <property type="entry name" value="MIP"/>
    <property type="match status" value="1"/>
</dbReference>
<dbReference type="EMBL" id="JAPEUY010000005">
    <property type="protein sequence ID" value="KAJ4372887.1"/>
    <property type="molecule type" value="Genomic_DNA"/>
</dbReference>
<keyword evidence="5 8" id="KW-1133">Transmembrane helix</keyword>
<feature type="compositionally biased region" description="Low complexity" evidence="7">
    <location>
        <begin position="73"/>
        <end position="91"/>
    </location>
</feature>
<dbReference type="Gene3D" id="1.20.1080.10">
    <property type="entry name" value="Glycerol uptake facilitator protein"/>
    <property type="match status" value="1"/>
</dbReference>
<evidence type="ECO:0000256" key="3">
    <source>
        <dbReference type="ARBA" id="ARBA00022448"/>
    </source>
</evidence>
<feature type="compositionally biased region" description="Polar residues" evidence="7">
    <location>
        <begin position="1"/>
        <end position="12"/>
    </location>
</feature>
<evidence type="ECO:0000256" key="6">
    <source>
        <dbReference type="ARBA" id="ARBA00023136"/>
    </source>
</evidence>
<dbReference type="OrthoDB" id="3222at2759"/>
<comment type="subcellular location">
    <subcellularLocation>
        <location evidence="1">Membrane</location>
        <topology evidence="1">Multi-pass membrane protein</topology>
    </subcellularLocation>
</comment>
<dbReference type="GO" id="GO:0005886">
    <property type="term" value="C:plasma membrane"/>
    <property type="evidence" value="ECO:0007669"/>
    <property type="project" value="TreeGrafter"/>
</dbReference>
<proteinExistence type="inferred from homology"/>
<sequence length="607" mass="67985">MSQPQPGTPNGEQQHDGNLHLPSNPMQGRRQQTTPDFRPPKLHQSPSTASSIGRYATARPADSTQSRPDHARNNTATTRMTNRTNLTNPMNEDPNQRAEKKQEQTVDIDNEYFALNPWYNQQKDKPVFGLAAPLPRTVRRGMWWGRGDLRNSLYKIEDNTNDDGIYRNDGLDFKKRKGQFESFKGIDDQSNHLTREDSDEGAEDLRVPLEDAQQHPSHAMPNPDYFQTSIEGRNVNVRRLPTDEADHVLSHRGLDQEGRERAPVNEHGLSYADRQGQSHHFGMQDGLPPLKELNSQQTTQTQKEKEEMQHRQDEAQQEYYNQYRNPIARLRAQYPQAPAEFLATFVYLFLGICVNLSVATSKESTGSFETQAWGWGFAVMIGIYLGGGVSGAHLSPTISIALWIYRGFPWRMAVVYICMQMLAGLCAGALAYALYRDAIYAVDPGLTMDMTGSALFPKGPSFTTVSGFFNDFVYMAVYVCIAFALGDDQNSPPGQGMTALIFGFTGMVTMVALGYNTGLGISPARDLGPRLIGLWVGYKDAFSDAYWAYGPWGASISGALFGGLIYDLFIFVGGESPVNYRWPQPGDVRWMAREKQKQAKDVVQRMV</sequence>
<dbReference type="InterPro" id="IPR023271">
    <property type="entry name" value="Aquaporin-like"/>
</dbReference>
<dbReference type="GO" id="GO:0015250">
    <property type="term" value="F:water channel activity"/>
    <property type="evidence" value="ECO:0007669"/>
    <property type="project" value="TreeGrafter"/>
</dbReference>
<feature type="compositionally biased region" description="Basic and acidic residues" evidence="7">
    <location>
        <begin position="94"/>
        <end position="104"/>
    </location>
</feature>
<dbReference type="AlphaFoldDB" id="A0A9W9CP69"/>
<evidence type="ECO:0000256" key="4">
    <source>
        <dbReference type="ARBA" id="ARBA00022692"/>
    </source>
</evidence>
<feature type="transmembrane region" description="Helical" evidence="8">
    <location>
        <begin position="465"/>
        <end position="485"/>
    </location>
</feature>
<feature type="compositionally biased region" description="Polar residues" evidence="7">
    <location>
        <begin position="24"/>
        <end position="35"/>
    </location>
</feature>
<comment type="caution">
    <text evidence="9">The sequence shown here is derived from an EMBL/GenBank/DDBJ whole genome shotgun (WGS) entry which is preliminary data.</text>
</comment>
<evidence type="ECO:0000256" key="7">
    <source>
        <dbReference type="SAM" id="MobiDB-lite"/>
    </source>
</evidence>
<evidence type="ECO:0000256" key="1">
    <source>
        <dbReference type="ARBA" id="ARBA00004141"/>
    </source>
</evidence>
<dbReference type="GO" id="GO:0015254">
    <property type="term" value="F:glycerol channel activity"/>
    <property type="evidence" value="ECO:0007669"/>
    <property type="project" value="TreeGrafter"/>
</dbReference>
<feature type="compositionally biased region" description="Basic and acidic residues" evidence="7">
    <location>
        <begin position="302"/>
        <end position="314"/>
    </location>
</feature>
<feature type="transmembrane region" description="Helical" evidence="8">
    <location>
        <begin position="552"/>
        <end position="572"/>
    </location>
</feature>
<evidence type="ECO:0000256" key="5">
    <source>
        <dbReference type="ARBA" id="ARBA00022989"/>
    </source>
</evidence>
<dbReference type="Proteomes" id="UP001140560">
    <property type="component" value="Unassembled WGS sequence"/>
</dbReference>
<dbReference type="SUPFAM" id="SSF81338">
    <property type="entry name" value="Aquaporin-like"/>
    <property type="match status" value="1"/>
</dbReference>
<feature type="compositionally biased region" description="Basic and acidic residues" evidence="7">
    <location>
        <begin position="184"/>
        <end position="196"/>
    </location>
</feature>
<accession>A0A9W9CP69</accession>
<reference evidence="9" key="1">
    <citation type="submission" date="2022-10" db="EMBL/GenBank/DDBJ databases">
        <title>Tapping the CABI collections for fungal endophytes: first genome assemblies for Collariella, Neodidymelliopsis, Ascochyta clinopodiicola, Didymella pomorum, Didymosphaeria variabile, Neocosmospora piperis and Neocucurbitaria cava.</title>
        <authorList>
            <person name="Hill R."/>
        </authorList>
    </citation>
    <scope>NUCLEOTIDE SEQUENCE</scope>
    <source>
        <strain evidence="9">IMI 356814</strain>
    </source>
</reference>
<feature type="transmembrane region" description="Helical" evidence="8">
    <location>
        <begin position="372"/>
        <end position="392"/>
    </location>
</feature>
<keyword evidence="6 8" id="KW-0472">Membrane</keyword>
<feature type="region of interest" description="Disordered" evidence="7">
    <location>
        <begin position="279"/>
        <end position="314"/>
    </location>
</feature>
<evidence type="ECO:0000313" key="10">
    <source>
        <dbReference type="Proteomes" id="UP001140560"/>
    </source>
</evidence>
<dbReference type="PANTHER" id="PTHR43829">
    <property type="entry name" value="AQUAPORIN OR AQUAGLYCEROPORIN RELATED"/>
    <property type="match status" value="1"/>
</dbReference>
<evidence type="ECO:0000256" key="8">
    <source>
        <dbReference type="SAM" id="Phobius"/>
    </source>
</evidence>